<dbReference type="InterPro" id="IPR004386">
    <property type="entry name" value="Toxin_YafQ-like"/>
</dbReference>
<organism evidence="2 3">
    <name type="scientific">Candidatus Gottesmanbacteria bacterium GW2011_GWA1_48_13</name>
    <dbReference type="NCBI Taxonomy" id="1618439"/>
    <lineage>
        <taxon>Bacteria</taxon>
        <taxon>Candidatus Gottesmaniibacteriota</taxon>
    </lineage>
</organism>
<dbReference type="Gene3D" id="3.30.2310.20">
    <property type="entry name" value="RelE-like"/>
    <property type="match status" value="1"/>
</dbReference>
<protein>
    <recommendedName>
        <fullName evidence="4">Plasmid stabilization system</fullName>
    </recommendedName>
</protein>
<evidence type="ECO:0008006" key="4">
    <source>
        <dbReference type="Google" id="ProtNLM"/>
    </source>
</evidence>
<comment type="caution">
    <text evidence="2">The sequence shown here is derived from an EMBL/GenBank/DDBJ whole genome shotgun (WGS) entry which is preliminary data.</text>
</comment>
<dbReference type="InterPro" id="IPR035093">
    <property type="entry name" value="RelE/ParE_toxin_dom_sf"/>
</dbReference>
<reference evidence="2 3" key="1">
    <citation type="journal article" date="2015" name="Nature">
        <title>rRNA introns, odd ribosomes, and small enigmatic genomes across a large radiation of phyla.</title>
        <authorList>
            <person name="Brown C.T."/>
            <person name="Hug L.A."/>
            <person name="Thomas B.C."/>
            <person name="Sharon I."/>
            <person name="Castelle C.J."/>
            <person name="Singh A."/>
            <person name="Wilkins M.J."/>
            <person name="Williams K.H."/>
            <person name="Banfield J.F."/>
        </authorList>
    </citation>
    <scope>NUCLEOTIDE SEQUENCE [LARGE SCALE GENOMIC DNA]</scope>
</reference>
<accession>A0A0G1X0L1</accession>
<dbReference type="EMBL" id="LCPJ01000004">
    <property type="protein sequence ID" value="KKU96088.1"/>
    <property type="molecule type" value="Genomic_DNA"/>
</dbReference>
<name>A0A0G1X0L1_9BACT</name>
<dbReference type="Pfam" id="PF15738">
    <property type="entry name" value="YafQ_toxin"/>
    <property type="match status" value="1"/>
</dbReference>
<evidence type="ECO:0000256" key="1">
    <source>
        <dbReference type="ARBA" id="ARBA00022649"/>
    </source>
</evidence>
<proteinExistence type="predicted"/>
<evidence type="ECO:0000313" key="2">
    <source>
        <dbReference type="EMBL" id="KKU96088.1"/>
    </source>
</evidence>
<dbReference type="NCBIfam" id="TIGR02385">
    <property type="entry name" value="RelE_StbE"/>
    <property type="match status" value="1"/>
</dbReference>
<dbReference type="SUPFAM" id="SSF143011">
    <property type="entry name" value="RelE-like"/>
    <property type="match status" value="1"/>
</dbReference>
<keyword evidence="1" id="KW-1277">Toxin-antitoxin system</keyword>
<dbReference type="InterPro" id="IPR007712">
    <property type="entry name" value="RelE/ParE_toxin"/>
</dbReference>
<gene>
    <name evidence="2" type="ORF">UY27_C0004G0018</name>
</gene>
<sequence>MLDTRMDIRYDRVFRKQYRKANKNACLAFSERLQLFQADPFHPFLHNHALKGLYKGYRSINITGDWRALYMESRSVAGEIVVEFKLFGTHSQLYR</sequence>
<dbReference type="Proteomes" id="UP000034661">
    <property type="component" value="Unassembled WGS sequence"/>
</dbReference>
<evidence type="ECO:0000313" key="3">
    <source>
        <dbReference type="Proteomes" id="UP000034661"/>
    </source>
</evidence>
<dbReference type="AlphaFoldDB" id="A0A0G1X0L1"/>